<feature type="compositionally biased region" description="Basic residues" evidence="17">
    <location>
        <begin position="1485"/>
        <end position="1494"/>
    </location>
</feature>
<feature type="compositionally biased region" description="Low complexity" evidence="17">
    <location>
        <begin position="732"/>
        <end position="744"/>
    </location>
</feature>
<keyword evidence="6" id="KW-0677">Repeat</keyword>
<keyword evidence="5 16" id="KW-0812">Transmembrane</keyword>
<dbReference type="InterPro" id="IPR000595">
    <property type="entry name" value="cNMP-bd_dom"/>
</dbReference>
<name>A0A559MHE6_9HELO</name>
<evidence type="ECO:0000256" key="5">
    <source>
        <dbReference type="ARBA" id="ARBA00022692"/>
    </source>
</evidence>
<gene>
    <name evidence="20" type="primary">NTE1</name>
    <name evidence="20" type="ORF">LAWI1_G002106</name>
</gene>
<dbReference type="SUPFAM" id="SSF52151">
    <property type="entry name" value="FabD/lysophospholipase-like"/>
    <property type="match status" value="1"/>
</dbReference>
<keyword evidence="8 16" id="KW-0256">Endoplasmic reticulum</keyword>
<evidence type="ECO:0000256" key="14">
    <source>
        <dbReference type="ARBA" id="ARBA00049531"/>
    </source>
</evidence>
<dbReference type="Pfam" id="PF24179">
    <property type="entry name" value="NTE_Ploop"/>
    <property type="match status" value="1"/>
</dbReference>
<keyword evidence="12 16" id="KW-0472">Membrane</keyword>
<keyword evidence="10 16" id="KW-1133">Transmembrane helix</keyword>
<evidence type="ECO:0000259" key="18">
    <source>
        <dbReference type="PROSITE" id="PS50042"/>
    </source>
</evidence>
<evidence type="ECO:0000256" key="10">
    <source>
        <dbReference type="ARBA" id="ARBA00022989"/>
    </source>
</evidence>
<evidence type="ECO:0000256" key="16">
    <source>
        <dbReference type="RuleBase" id="RU362043"/>
    </source>
</evidence>
<dbReference type="CDD" id="cd07227">
    <property type="entry name" value="Pat_Fungal_NTE1"/>
    <property type="match status" value="1"/>
</dbReference>
<dbReference type="InterPro" id="IPR016035">
    <property type="entry name" value="Acyl_Trfase/lysoPLipase"/>
</dbReference>
<keyword evidence="9 15" id="KW-0442">Lipid degradation</keyword>
<dbReference type="InterPro" id="IPR056556">
    <property type="entry name" value="NTE1_P-loop_dom"/>
</dbReference>
<comment type="catalytic activity">
    <reaction evidence="14 16">
        <text>a 1-acyl-sn-glycero-3-phosphocholine + H2O = sn-glycerol 3-phosphocholine + a fatty acid + H(+)</text>
        <dbReference type="Rhea" id="RHEA:15177"/>
        <dbReference type="ChEBI" id="CHEBI:15377"/>
        <dbReference type="ChEBI" id="CHEBI:15378"/>
        <dbReference type="ChEBI" id="CHEBI:16870"/>
        <dbReference type="ChEBI" id="CHEBI:28868"/>
        <dbReference type="ChEBI" id="CHEBI:58168"/>
        <dbReference type="EC" id="3.1.1.5"/>
    </reaction>
</comment>
<dbReference type="GO" id="GO:0005789">
    <property type="term" value="C:endoplasmic reticulum membrane"/>
    <property type="evidence" value="ECO:0007669"/>
    <property type="project" value="UniProtKB-SubCell"/>
</dbReference>
<feature type="region of interest" description="Disordered" evidence="17">
    <location>
        <begin position="1485"/>
        <end position="1518"/>
    </location>
</feature>
<evidence type="ECO:0000313" key="21">
    <source>
        <dbReference type="Proteomes" id="UP000315522"/>
    </source>
</evidence>
<dbReference type="PROSITE" id="PS51635">
    <property type="entry name" value="PNPLA"/>
    <property type="match status" value="1"/>
</dbReference>
<proteinExistence type="inferred from homology"/>
<feature type="region of interest" description="Disordered" evidence="17">
    <location>
        <begin position="725"/>
        <end position="748"/>
    </location>
</feature>
<dbReference type="InterPro" id="IPR050301">
    <property type="entry name" value="NTE"/>
</dbReference>
<feature type="domain" description="Cyclic nucleotide-binding" evidence="18">
    <location>
        <begin position="815"/>
        <end position="917"/>
    </location>
</feature>
<keyword evidence="21" id="KW-1185">Reference proteome</keyword>
<evidence type="ECO:0000256" key="7">
    <source>
        <dbReference type="ARBA" id="ARBA00022801"/>
    </source>
</evidence>
<evidence type="ECO:0000256" key="17">
    <source>
        <dbReference type="SAM" id="MobiDB-lite"/>
    </source>
</evidence>
<dbReference type="EC" id="3.1.1.5" evidence="3 16"/>
<evidence type="ECO:0000313" key="20">
    <source>
        <dbReference type="EMBL" id="TVY92377.1"/>
    </source>
</evidence>
<reference evidence="20 21" key="1">
    <citation type="submission" date="2018-05" db="EMBL/GenBank/DDBJ databases">
        <title>Genome sequencing and assembly of the regulated plant pathogen Lachnellula willkommii and related sister species for the development of diagnostic species identification markers.</title>
        <authorList>
            <person name="Giroux E."/>
            <person name="Bilodeau G."/>
        </authorList>
    </citation>
    <scope>NUCLEOTIDE SEQUENCE [LARGE SCALE GENOMIC DNA]</scope>
    <source>
        <strain evidence="20 21">CBS 172.35</strain>
    </source>
</reference>
<dbReference type="FunFam" id="3.40.1090.10:FF:000007">
    <property type="entry name" value="Lysophospholipase NTE1"/>
    <property type="match status" value="1"/>
</dbReference>
<feature type="region of interest" description="Disordered" evidence="17">
    <location>
        <begin position="277"/>
        <end position="337"/>
    </location>
</feature>
<dbReference type="InterPro" id="IPR002641">
    <property type="entry name" value="PNPLA_dom"/>
</dbReference>
<evidence type="ECO:0000256" key="3">
    <source>
        <dbReference type="ARBA" id="ARBA00013274"/>
    </source>
</evidence>
<comment type="similarity">
    <text evidence="2 16">Belongs to the NTE family.</text>
</comment>
<dbReference type="GO" id="GO:0004622">
    <property type="term" value="F:phosphatidylcholine lysophospholipase activity"/>
    <property type="evidence" value="ECO:0007669"/>
    <property type="project" value="UniProtKB-EC"/>
</dbReference>
<evidence type="ECO:0000256" key="1">
    <source>
        <dbReference type="ARBA" id="ARBA00004477"/>
    </source>
</evidence>
<dbReference type="CDD" id="cd00038">
    <property type="entry name" value="CAP_ED"/>
    <property type="match status" value="2"/>
</dbReference>
<feature type="compositionally biased region" description="Basic residues" evidence="17">
    <location>
        <begin position="1504"/>
        <end position="1517"/>
    </location>
</feature>
<organism evidence="20 21">
    <name type="scientific">Lachnellula willkommii</name>
    <dbReference type="NCBI Taxonomy" id="215461"/>
    <lineage>
        <taxon>Eukaryota</taxon>
        <taxon>Fungi</taxon>
        <taxon>Dikarya</taxon>
        <taxon>Ascomycota</taxon>
        <taxon>Pezizomycotina</taxon>
        <taxon>Leotiomycetes</taxon>
        <taxon>Helotiales</taxon>
        <taxon>Lachnaceae</taxon>
        <taxon>Lachnellula</taxon>
    </lineage>
</organism>
<evidence type="ECO:0000256" key="12">
    <source>
        <dbReference type="ARBA" id="ARBA00023136"/>
    </source>
</evidence>
<comment type="subcellular location">
    <subcellularLocation>
        <location evidence="1">Endoplasmic reticulum membrane</location>
        <topology evidence="1">Multi-pass membrane protein</topology>
    </subcellularLocation>
</comment>
<dbReference type="Gene3D" id="3.40.1090.10">
    <property type="entry name" value="Cytosolic phospholipase A2 catalytic domain"/>
    <property type="match status" value="2"/>
</dbReference>
<comment type="function">
    <text evidence="13">Intracellular phospholipase B that catalyzes the double deacylation of phosphatidylcholine (PC) to glycerophosphocholine (GroPCho). Plays an important role in membrane lipid homeostasis. Responsible for the rapid PC turnover in response to inositol, elevated temperatures, or when choline is present in the growth medium.</text>
</comment>
<evidence type="ECO:0000256" key="15">
    <source>
        <dbReference type="PROSITE-ProRule" id="PRU01161"/>
    </source>
</evidence>
<feature type="compositionally biased region" description="Basic and acidic residues" evidence="17">
    <location>
        <begin position="432"/>
        <end position="442"/>
    </location>
</feature>
<protein>
    <recommendedName>
        <fullName evidence="4 16">Lysophospholipase NTE1</fullName>
        <ecNumber evidence="3 16">3.1.1.5</ecNumber>
    </recommendedName>
    <alternativeName>
        <fullName evidence="16">Intracellular phospholipase B</fullName>
    </alternativeName>
</protein>
<dbReference type="EMBL" id="QGML01000327">
    <property type="protein sequence ID" value="TVY92377.1"/>
    <property type="molecule type" value="Genomic_DNA"/>
</dbReference>
<dbReference type="Pfam" id="PF00027">
    <property type="entry name" value="cNMP_binding"/>
    <property type="match status" value="1"/>
</dbReference>
<evidence type="ECO:0000256" key="2">
    <source>
        <dbReference type="ARBA" id="ARBA00006636"/>
    </source>
</evidence>
<dbReference type="FunFam" id="2.60.120.10:FF:000062">
    <property type="entry name" value="Lysophospholipase NTE1"/>
    <property type="match status" value="1"/>
</dbReference>
<dbReference type="PANTHER" id="PTHR14226">
    <property type="entry name" value="NEUROPATHY TARGET ESTERASE/SWISS CHEESE D.MELANOGASTER"/>
    <property type="match status" value="1"/>
</dbReference>
<dbReference type="Gene3D" id="2.60.120.10">
    <property type="entry name" value="Jelly Rolls"/>
    <property type="match status" value="3"/>
</dbReference>
<feature type="domain" description="PNPLA" evidence="19">
    <location>
        <begin position="1194"/>
        <end position="1358"/>
    </location>
</feature>
<dbReference type="Pfam" id="PF01734">
    <property type="entry name" value="Patatin"/>
    <property type="match status" value="1"/>
</dbReference>
<feature type="region of interest" description="Disordered" evidence="17">
    <location>
        <begin position="216"/>
        <end position="237"/>
    </location>
</feature>
<feature type="transmembrane region" description="Helical" evidence="16">
    <location>
        <begin position="90"/>
        <end position="112"/>
    </location>
</feature>
<dbReference type="SMART" id="SM00100">
    <property type="entry name" value="cNMP"/>
    <property type="match status" value="2"/>
</dbReference>
<evidence type="ECO:0000256" key="6">
    <source>
        <dbReference type="ARBA" id="ARBA00022737"/>
    </source>
</evidence>
<feature type="region of interest" description="Disordered" evidence="17">
    <location>
        <begin position="432"/>
        <end position="531"/>
    </location>
</feature>
<dbReference type="InterPro" id="IPR014710">
    <property type="entry name" value="RmlC-like_jellyroll"/>
</dbReference>
<feature type="short sequence motif" description="GXGXXG" evidence="15">
    <location>
        <begin position="1198"/>
        <end position="1203"/>
    </location>
</feature>
<dbReference type="InterPro" id="IPR018490">
    <property type="entry name" value="cNMP-bd_dom_sf"/>
</dbReference>
<evidence type="ECO:0000259" key="19">
    <source>
        <dbReference type="PROSITE" id="PS51635"/>
    </source>
</evidence>
<dbReference type="SUPFAM" id="SSF51206">
    <property type="entry name" value="cAMP-binding domain-like"/>
    <property type="match status" value="3"/>
</dbReference>
<comment type="caution">
    <text evidence="20">The sequence shown here is derived from an EMBL/GenBank/DDBJ whole genome shotgun (WGS) entry which is preliminary data.</text>
</comment>
<dbReference type="GO" id="GO:0046486">
    <property type="term" value="P:glycerolipid metabolic process"/>
    <property type="evidence" value="ECO:0007669"/>
    <property type="project" value="UniProtKB-ARBA"/>
</dbReference>
<feature type="active site" description="Nucleophile" evidence="15">
    <location>
        <position position="1227"/>
    </location>
</feature>
<dbReference type="PROSITE" id="PS50042">
    <property type="entry name" value="CNMP_BINDING_3"/>
    <property type="match status" value="2"/>
</dbReference>
<dbReference type="PANTHER" id="PTHR14226:SF29">
    <property type="entry name" value="NEUROPATHY TARGET ESTERASE SWS"/>
    <property type="match status" value="1"/>
</dbReference>
<keyword evidence="7 15" id="KW-0378">Hydrolase</keyword>
<feature type="compositionally biased region" description="Low complexity" evidence="17">
    <location>
        <begin position="508"/>
        <end position="518"/>
    </location>
</feature>
<evidence type="ECO:0000256" key="4">
    <source>
        <dbReference type="ARBA" id="ARBA00018317"/>
    </source>
</evidence>
<feature type="short sequence motif" description="GXSXG" evidence="15">
    <location>
        <begin position="1225"/>
        <end position="1229"/>
    </location>
</feature>
<feature type="active site" description="Proton acceptor" evidence="15">
    <location>
        <position position="1345"/>
    </location>
</feature>
<feature type="short sequence motif" description="DGA/G" evidence="15">
    <location>
        <begin position="1345"/>
        <end position="1347"/>
    </location>
</feature>
<evidence type="ECO:0000256" key="11">
    <source>
        <dbReference type="ARBA" id="ARBA00023098"/>
    </source>
</evidence>
<evidence type="ECO:0000256" key="8">
    <source>
        <dbReference type="ARBA" id="ARBA00022824"/>
    </source>
</evidence>
<dbReference type="Proteomes" id="UP000315522">
    <property type="component" value="Unassembled WGS sequence"/>
</dbReference>
<accession>A0A559MHE6</accession>
<keyword evidence="11 15" id="KW-0443">Lipid metabolism</keyword>
<evidence type="ECO:0000256" key="13">
    <source>
        <dbReference type="ARBA" id="ARBA00024965"/>
    </source>
</evidence>
<dbReference type="GO" id="GO:0016042">
    <property type="term" value="P:lipid catabolic process"/>
    <property type="evidence" value="ECO:0007669"/>
    <property type="project" value="UniProtKB-UniRule"/>
</dbReference>
<evidence type="ECO:0000256" key="9">
    <source>
        <dbReference type="ARBA" id="ARBA00022963"/>
    </source>
</evidence>
<dbReference type="FunFam" id="3.40.1090.10:FF:000018">
    <property type="entry name" value="Lysophospholipase NTE1"/>
    <property type="match status" value="1"/>
</dbReference>
<feature type="domain" description="Cyclic nucleotide-binding" evidence="18">
    <location>
        <begin position="657"/>
        <end position="708"/>
    </location>
</feature>
<sequence>MSISKPVSSALENFTSLASNMSSASSAPLASATAVLAEQANSERSWLGSLGRMIFYLITIIPGILYWVITFTTITIPTLLFTLFSTSLTVTMNATTLMLIMIAFVSTASWFVRYRFLNMYARLPPEPQRKEPQIDLYPDTQEEGSKSGFSNYLDEFLSAIKVFGYLERPVFHELTRSMQTRKLIAGETLNLEEEKGFCLVVDGLVEIFVKSARESRDSDSEPSGFNEDDSDSDYDQRTRNVHQRYQLLTEVKNGASMSSLFSILSLFTEDVKLRHTEDDDLDSSVSSSGYGRPRFPSSAGFDQTGGTFHNIPPLSLDPNGDPHTQRPKPRRAQTSAHPDLVARATVDTTIAIIPASAFRRLTRVYPKATAHIVQVILTRLQRVTLATGHSYLGLTSEVLRTEKHMNKYTTYELPNFLRGDALGRLKEKFTRERERIGPEEGSKGIALHNPGAGRRRRSNNNLRKEATVHALSSKGAHSVSGARFEPPSSRDTGVSPSPGDLLTNIQMSRSGGRRSNSGLGKGALGNGRTPEVWHHDVQSPLAQKTFNPFANTMSPRVTLHRQESVDEDSMFRGSILECIFKAIGLTNTKNALKMSDSVEASPRLVSFDQRRQKAVFSNNAFGIIDPYEASADGDAESMTSGGISAGGFPSTRGLAHELQEEVEIVFFPKGSVLVEQGERNPGLYYVIDGFLDVSVPVDEKSDATVLGQSHRQSLAKLGGEETLAPLSRTKTGSSQASVSGSGVANDGKKRKLAGRKSLALIKPGGIAGYIGTISAYRSFIDVVAKTDVYVGFLPRQALERVVEKYPVVLLTMAKRLTSLLPRLILHIDFALEWVQVSAGQVIYHQGDDSDAIYIVLNGRLRLVLNNDQAEMKVVGEYGQGESVGELEVMTESTRPATLHAIRDTELAKFPKTLFNSLAQEHPGITIKISKIIASRMRALIEDPVFDQGKDKATGARNNKVSSTVNLRTVAVLPVTAGVPVVEFGTRLMNALTQIGATKGVTSLNQAAILNHLGRHAFSRMGKLKLAQYLADLEEKYGLVLYVADTNVNSPWTQTCISQADCILLVGLAEGSPAIGEYERFLLGMKTTARKELVLLHADRFSAPGTTRAWLRNRVWINGGHHHVQMEFSSSSVPAHPQTRKFGSALKQRVQVLQAEIQKYTSRRVRQTPLYSADTPFKGDFHRIARRLCGKSIGLVLGGGGARGIAQIGIIRALEEAGIPIDIIGGTSIGSFIGALYARDADVVPMYGRAKKFAGRMASMWRFALDLTYPSASYTTGHEFNRGIFKTFGKSQIEDFWLEFYCNTTNISKSRSEIHTSGYAWRYVRASMSLAGLLPPLCDEGSMLLDGGYVDNLTVSHMKSLGADVIFAVDVGSLDDDTPQTFGDSLSGFWAFTNRWNPFSSYPNPPTLAEIQARLAYVSSVDALERAKNTPGCLYMRPPIDDYGTLDFGKFDEIYQVGYKYGEEFLAETREKGVLPLVDETEEKKALRRTMAPRRAKSESETKGKTKGKAKGKAKGKGQGKTMLTTLSILRTCRQIHTEAHNLLWTHNTLLFSRMDSRDMGVVRVLKAMGQGGSRQVVSVRIVMPCAFASTGTSGGGGGGGNAQVYAGLPKIMNLLASRARHGAFRRLEVVWGREAFLGLVGGVGGGVGGNAGGNGRVQDRVLVGLLEGLGRGNEDGWERVRCGFERVMWVPDVEGELEAVLRRRARDLVREMLFAFGGRVVWGERCIGDWRDV</sequence>
<feature type="transmembrane region" description="Helical" evidence="16">
    <location>
        <begin position="54"/>
        <end position="84"/>
    </location>
</feature>